<dbReference type="Proteomes" id="UP000609531">
    <property type="component" value="Unassembled WGS sequence"/>
</dbReference>
<dbReference type="InterPro" id="IPR011051">
    <property type="entry name" value="RmlC_Cupin_sf"/>
</dbReference>
<dbReference type="Pfam" id="PF12973">
    <property type="entry name" value="Cupin_7"/>
    <property type="match status" value="1"/>
</dbReference>
<sequence length="111" mass="12021">MHPATFTILSGGWHDAAFVPMREGVEIATLVAGEPAVALLRYAPGASVPRHRHTGMETILVLEGSQSDDSGRYGTGALVINPEGSIHRVWSEDGCVVLIQWTRPVEMLENE</sequence>
<dbReference type="AlphaFoldDB" id="A0A934IMS9"/>
<comment type="caution">
    <text evidence="2">The sequence shown here is derived from an EMBL/GenBank/DDBJ whole genome shotgun (WGS) entry which is preliminary data.</text>
</comment>
<dbReference type="Gene3D" id="2.60.120.10">
    <property type="entry name" value="Jelly Rolls"/>
    <property type="match status" value="1"/>
</dbReference>
<dbReference type="InterPro" id="IPR025979">
    <property type="entry name" value="ChrR-like_cupin_dom"/>
</dbReference>
<dbReference type="EMBL" id="JAEKJA010000005">
    <property type="protein sequence ID" value="MBJ3775490.1"/>
    <property type="molecule type" value="Genomic_DNA"/>
</dbReference>
<organism evidence="2 3">
    <name type="scientific">Acuticoccus mangrovi</name>
    <dbReference type="NCBI Taxonomy" id="2796142"/>
    <lineage>
        <taxon>Bacteria</taxon>
        <taxon>Pseudomonadati</taxon>
        <taxon>Pseudomonadota</taxon>
        <taxon>Alphaproteobacteria</taxon>
        <taxon>Hyphomicrobiales</taxon>
        <taxon>Amorphaceae</taxon>
        <taxon>Acuticoccus</taxon>
    </lineage>
</organism>
<dbReference type="SUPFAM" id="SSF51182">
    <property type="entry name" value="RmlC-like cupins"/>
    <property type="match status" value="1"/>
</dbReference>
<name>A0A934IMS9_9HYPH</name>
<proteinExistence type="predicted"/>
<dbReference type="RefSeq" id="WP_198881382.1">
    <property type="nucleotide sequence ID" value="NZ_JAEKJA010000005.1"/>
</dbReference>
<feature type="domain" description="ChrR-like cupin" evidence="1">
    <location>
        <begin position="14"/>
        <end position="99"/>
    </location>
</feature>
<keyword evidence="3" id="KW-1185">Reference proteome</keyword>
<protein>
    <submittedName>
        <fullName evidence="2">Cupin domain-containing protein</fullName>
    </submittedName>
</protein>
<evidence type="ECO:0000259" key="1">
    <source>
        <dbReference type="Pfam" id="PF12973"/>
    </source>
</evidence>
<dbReference type="InterPro" id="IPR014710">
    <property type="entry name" value="RmlC-like_jellyroll"/>
</dbReference>
<gene>
    <name evidence="2" type="ORF">JCR33_07325</name>
</gene>
<reference evidence="2" key="1">
    <citation type="submission" date="2020-12" db="EMBL/GenBank/DDBJ databases">
        <title>Bacterial taxonomy.</title>
        <authorList>
            <person name="Pan X."/>
        </authorList>
    </citation>
    <scope>NUCLEOTIDE SEQUENCE</scope>
    <source>
        <strain evidence="2">B2012</strain>
    </source>
</reference>
<evidence type="ECO:0000313" key="3">
    <source>
        <dbReference type="Proteomes" id="UP000609531"/>
    </source>
</evidence>
<accession>A0A934IMS9</accession>
<evidence type="ECO:0000313" key="2">
    <source>
        <dbReference type="EMBL" id="MBJ3775490.1"/>
    </source>
</evidence>